<reference evidence="1 2" key="1">
    <citation type="submission" date="2021-06" db="EMBL/GenBank/DDBJ databases">
        <title>Caerostris extrusa draft genome.</title>
        <authorList>
            <person name="Kono N."/>
            <person name="Arakawa K."/>
        </authorList>
    </citation>
    <scope>NUCLEOTIDE SEQUENCE [LARGE SCALE GENOMIC DNA]</scope>
</reference>
<sequence length="109" mass="12448">MAMTSFHWFKQNTSNSTIRRFVCTIPLPLLHLRDWPFSLHPSGKEGSSYLCKTVKIYSPPPPPLEEDAERVTEVSNMVGRHGRISVACLLLLPSFGFYDFRNNSSNSWC</sequence>
<evidence type="ECO:0000313" key="2">
    <source>
        <dbReference type="Proteomes" id="UP001054945"/>
    </source>
</evidence>
<gene>
    <name evidence="1" type="ORF">CEXT_588521</name>
</gene>
<dbReference type="Proteomes" id="UP001054945">
    <property type="component" value="Unassembled WGS sequence"/>
</dbReference>
<evidence type="ECO:0000313" key="1">
    <source>
        <dbReference type="EMBL" id="GIY55067.1"/>
    </source>
</evidence>
<name>A0AAV4UBD6_CAEEX</name>
<keyword evidence="2" id="KW-1185">Reference proteome</keyword>
<proteinExistence type="predicted"/>
<comment type="caution">
    <text evidence="1">The sequence shown here is derived from an EMBL/GenBank/DDBJ whole genome shotgun (WGS) entry which is preliminary data.</text>
</comment>
<dbReference type="EMBL" id="BPLR01012602">
    <property type="protein sequence ID" value="GIY55067.1"/>
    <property type="molecule type" value="Genomic_DNA"/>
</dbReference>
<accession>A0AAV4UBD6</accession>
<dbReference type="AlphaFoldDB" id="A0AAV4UBD6"/>
<protein>
    <submittedName>
        <fullName evidence="1">Uncharacterized protein</fullName>
    </submittedName>
</protein>
<organism evidence="1 2">
    <name type="scientific">Caerostris extrusa</name>
    <name type="common">Bark spider</name>
    <name type="synonym">Caerostris bankana</name>
    <dbReference type="NCBI Taxonomy" id="172846"/>
    <lineage>
        <taxon>Eukaryota</taxon>
        <taxon>Metazoa</taxon>
        <taxon>Ecdysozoa</taxon>
        <taxon>Arthropoda</taxon>
        <taxon>Chelicerata</taxon>
        <taxon>Arachnida</taxon>
        <taxon>Araneae</taxon>
        <taxon>Araneomorphae</taxon>
        <taxon>Entelegynae</taxon>
        <taxon>Araneoidea</taxon>
        <taxon>Araneidae</taxon>
        <taxon>Caerostris</taxon>
    </lineage>
</organism>